<comment type="caution">
    <text evidence="1">The sequence shown here is derived from an EMBL/GenBank/DDBJ whole genome shotgun (WGS) entry which is preliminary data.</text>
</comment>
<evidence type="ECO:0000313" key="1">
    <source>
        <dbReference type="EMBL" id="RGN04120.1"/>
    </source>
</evidence>
<organism evidence="1 2">
    <name type="scientific">Segatella copri</name>
    <dbReference type="NCBI Taxonomy" id="165179"/>
    <lineage>
        <taxon>Bacteria</taxon>
        <taxon>Pseudomonadati</taxon>
        <taxon>Bacteroidota</taxon>
        <taxon>Bacteroidia</taxon>
        <taxon>Bacteroidales</taxon>
        <taxon>Prevotellaceae</taxon>
        <taxon>Segatella</taxon>
    </lineage>
</organism>
<sequence length="820" mass="95452">MYRLQNIKEGIYNLVYITFLHGTPSYSQDAIRKAIDLFIDFLNTKSGNENLHGLSVAIFSALQELLVDKIYSINNLDILATKLEPFCRKVLMLKDGKTYEELSHINLAPLLKQLHLNTSLSSQVRATDYPILNEANLDSFKGCQEYLYSIAIAYVKRNDIHNAALLDFAEIAVLLKHILVVYLYVVLVHKNIVAREIQANGGVAIDDETNLKQKLLFDFFNYGDTSTELKKQIVNAYIENYLYQHPQSSISTLVEDSTGFFKNAFTKDFFERQIDRLRGKGQIVPQSSEPISLSNDFKNKITQIHRDYLDNQQNFYLIFDELLSKYHIEDKRNNLLNRLSVFFEQNFNIDLVEAYCLEDDMLNNQYSDILDFLKSIVGEELYVNLFKDILECCEDNDFLLRESASKVFCNLSNPDKFENYLRQQNMSVYLDTQIVLYALCDTGLRNDGSEDVRMRVIKKLIEYARKNPKIKLYFSTHYFREVTNQIKIALGLIPFVDDPSLHNVNVSSNVFYKYYIYLRDNSLLEENINSFADFLYETYNLSEDDLIDNDFEGIARDCLSDFMEQDLGISVINIPTYETTNAEALLQDVILKNRLPSKNSGICKNDAIMVSFLADTHYHEGKEPYFITLDRTFTPYRMAFKNKYSRREFLSWHLFSPAKFLNHVDLMSFKIEPQSFTDDMKSVIEDFGFVSKTRTIYESMVRLADVKGIGLEQRRNYVKKVKTFFSDSEFSYKIESTQDANKSIEGSLSDIVDKLNEYIHKFSKTKFNSYCHMIIVEEYFEKLLNIISGQIENLDVGISDNFTEKIDELIEKYTQSLMRK</sequence>
<proteinExistence type="predicted"/>
<dbReference type="EMBL" id="QSUC01000055">
    <property type="protein sequence ID" value="RGN04120.1"/>
    <property type="molecule type" value="Genomic_DNA"/>
</dbReference>
<dbReference type="AlphaFoldDB" id="A0AA92T1K8"/>
<reference evidence="1 2" key="1">
    <citation type="submission" date="2018-08" db="EMBL/GenBank/DDBJ databases">
        <title>A genome reference for cultivated species of the human gut microbiota.</title>
        <authorList>
            <person name="Zou Y."/>
            <person name="Xue W."/>
            <person name="Luo G."/>
        </authorList>
    </citation>
    <scope>NUCLEOTIDE SEQUENCE [LARGE SCALE GENOMIC DNA]</scope>
    <source>
        <strain evidence="1 2">OM06-11</strain>
    </source>
</reference>
<evidence type="ECO:0000313" key="2">
    <source>
        <dbReference type="Proteomes" id="UP000261245"/>
    </source>
</evidence>
<dbReference type="RefSeq" id="WP_117729447.1">
    <property type="nucleotide sequence ID" value="NZ_QSUC01000055.1"/>
</dbReference>
<accession>A0AA92T1K8</accession>
<dbReference type="Proteomes" id="UP000261245">
    <property type="component" value="Unassembled WGS sequence"/>
</dbReference>
<name>A0AA92T1K8_9BACT</name>
<gene>
    <name evidence="1" type="ORF">DXB80_13590</name>
</gene>
<protein>
    <submittedName>
        <fullName evidence="1">Uncharacterized protein</fullName>
    </submittedName>
</protein>